<dbReference type="AlphaFoldDB" id="F8NRB8"/>
<accession>F8NRB8</accession>
<dbReference type="GO" id="GO:0008318">
    <property type="term" value="F:protein prenyltransferase activity"/>
    <property type="evidence" value="ECO:0007669"/>
    <property type="project" value="InterPro"/>
</dbReference>
<dbReference type="Proteomes" id="UP000008064">
    <property type="component" value="Unassembled WGS sequence"/>
</dbReference>
<dbReference type="OrthoDB" id="1924260at2759"/>
<reference evidence="5" key="1">
    <citation type="submission" date="2011-04" db="EMBL/GenBank/DDBJ databases">
        <title>Evolution of plant cell wall degrading machinery underlies the functional diversity of forest fungi.</title>
        <authorList>
            <consortium name="US DOE Joint Genome Institute (JGI-PGF)"/>
            <person name="Eastwood D.C."/>
            <person name="Floudas D."/>
            <person name="Binder M."/>
            <person name="Majcherczyk A."/>
            <person name="Schneider P."/>
            <person name="Aerts A."/>
            <person name="Asiegbu F.O."/>
            <person name="Baker S.E."/>
            <person name="Barry K."/>
            <person name="Bendiksby M."/>
            <person name="Blumentritt M."/>
            <person name="Coutinho P.M."/>
            <person name="Cullen D."/>
            <person name="Cullen D."/>
            <person name="Gathman A."/>
            <person name="Goodell B."/>
            <person name="Henrissat B."/>
            <person name="Ihrmark K."/>
            <person name="Kauserud H."/>
            <person name="Kohler A."/>
            <person name="LaButti K."/>
            <person name="Lapidus A."/>
            <person name="Lavin J.L."/>
            <person name="Lee Y.-H."/>
            <person name="Lindquist E."/>
            <person name="Lilly W."/>
            <person name="Lucas S."/>
            <person name="Morin E."/>
            <person name="Murat C."/>
            <person name="Oguiza J.A."/>
            <person name="Park J."/>
            <person name="Pisabarro A.G."/>
            <person name="Riley R."/>
            <person name="Rosling A."/>
            <person name="Salamov A."/>
            <person name="Schmidt O."/>
            <person name="Schmutz J."/>
            <person name="Skrede I."/>
            <person name="Stenlid J."/>
            <person name="Wiebenga A."/>
            <person name="Xie X."/>
            <person name="Kues U."/>
            <person name="Hibbett D.S."/>
            <person name="Hoffmeister D."/>
            <person name="Hogberg N."/>
            <person name="Martin F."/>
            <person name="Grigoriev I.V."/>
            <person name="Watkinson S.C."/>
        </authorList>
    </citation>
    <scope>NUCLEOTIDE SEQUENCE</scope>
    <source>
        <strain evidence="5">S7.9</strain>
    </source>
</reference>
<dbReference type="KEGG" id="sla:SERLADRAFT_347582"/>
<sequence length="371" mass="41777">RRISIEILPGDGSAWLVGTSPDKPSSPFLFVDQNLGVPQKFLYEAYLFSLEVFKPARKLLQKSKAPSPICIQQLIASTAVILLANPAHQTALNTRKRLIQSNILDIEEELAYTAALLSSQHCAKESTLWHHRRWLFCRLYTLDDEPIPVASGEVLSTETHHQAIIPLDKLEFDLKLCSRACELYSRNYFAWAHRRFCINQVTIVLNSVLSKNNVAASENLEMVAAEISNVKRWIDQHISDYSAVHYLATLTRHLHSLMARISPPSVTYMQQALPPELLSLSNHAVSLVKAFPDHESLWLYLRAVTQPFTGNPDEETMIGTLIRDFVNPLALSTSDLALHATCTRASSQSAYRYLAWCSFVCIFLVFPSDAL</sequence>
<keyword evidence="2" id="KW-0637">Prenyltransferase</keyword>
<dbReference type="SUPFAM" id="SSF48439">
    <property type="entry name" value="Protein prenylyltransferase"/>
    <property type="match status" value="1"/>
</dbReference>
<proteinExistence type="inferred from homology"/>
<dbReference type="PANTHER" id="PTHR11129:SF3">
    <property type="entry name" value="PROTEIN PRENYLTRANSFERASE ALPHA SUBUNIT REPEAT-CONTAINING PROTEIN 1"/>
    <property type="match status" value="1"/>
</dbReference>
<dbReference type="GeneID" id="18809145"/>
<dbReference type="PANTHER" id="PTHR11129">
    <property type="entry name" value="PROTEIN FARNESYLTRANSFERASE ALPHA SUBUNIT/RAB GERANYLGERANYL TRANSFERASE ALPHA SUBUNIT"/>
    <property type="match status" value="1"/>
</dbReference>
<gene>
    <name evidence="5" type="ORF">SERLADRAFT_347582</name>
</gene>
<dbReference type="InterPro" id="IPR002088">
    <property type="entry name" value="Prenyl_trans_a"/>
</dbReference>
<feature type="non-terminal residue" evidence="5">
    <location>
        <position position="1"/>
    </location>
</feature>
<organism>
    <name type="scientific">Serpula lacrymans var. lacrymans (strain S7.9)</name>
    <name type="common">Dry rot fungus</name>
    <dbReference type="NCBI Taxonomy" id="578457"/>
    <lineage>
        <taxon>Eukaryota</taxon>
        <taxon>Fungi</taxon>
        <taxon>Dikarya</taxon>
        <taxon>Basidiomycota</taxon>
        <taxon>Agaricomycotina</taxon>
        <taxon>Agaricomycetes</taxon>
        <taxon>Agaricomycetidae</taxon>
        <taxon>Boletales</taxon>
        <taxon>Coniophorineae</taxon>
        <taxon>Serpulaceae</taxon>
        <taxon>Serpula</taxon>
    </lineage>
</organism>
<keyword evidence="3" id="KW-0808">Transferase</keyword>
<evidence type="ECO:0000256" key="1">
    <source>
        <dbReference type="ARBA" id="ARBA00006734"/>
    </source>
</evidence>
<keyword evidence="4" id="KW-0677">Repeat</keyword>
<dbReference type="Gene3D" id="1.25.40.120">
    <property type="entry name" value="Protein prenylyltransferase"/>
    <property type="match status" value="1"/>
</dbReference>
<evidence type="ECO:0000256" key="3">
    <source>
        <dbReference type="ARBA" id="ARBA00022679"/>
    </source>
</evidence>
<protein>
    <submittedName>
        <fullName evidence="5">Uncharacterized protein</fullName>
    </submittedName>
</protein>
<dbReference type="PROSITE" id="PS51147">
    <property type="entry name" value="PFTA"/>
    <property type="match status" value="1"/>
</dbReference>
<evidence type="ECO:0000256" key="4">
    <source>
        <dbReference type="ARBA" id="ARBA00022737"/>
    </source>
</evidence>
<evidence type="ECO:0000313" key="5">
    <source>
        <dbReference type="EMBL" id="EGO26237.1"/>
    </source>
</evidence>
<dbReference type="Pfam" id="PF01239">
    <property type="entry name" value="PPTA"/>
    <property type="match status" value="2"/>
</dbReference>
<dbReference type="RefSeq" id="XP_007316410.1">
    <property type="nucleotide sequence ID" value="XM_007316348.1"/>
</dbReference>
<comment type="similarity">
    <text evidence="1">Belongs to the protein prenyltransferase subunit alpha family.</text>
</comment>
<evidence type="ECO:0000256" key="2">
    <source>
        <dbReference type="ARBA" id="ARBA00022602"/>
    </source>
</evidence>
<dbReference type="EMBL" id="GL945432">
    <property type="protein sequence ID" value="EGO26237.1"/>
    <property type="molecule type" value="Genomic_DNA"/>
</dbReference>
<name>F8NRB8_SERL9</name>
<dbReference type="GO" id="GO:0005737">
    <property type="term" value="C:cytoplasm"/>
    <property type="evidence" value="ECO:0007669"/>
    <property type="project" value="TreeGrafter"/>
</dbReference>
<dbReference type="HOGENOM" id="CLU_066043_0_0_1"/>